<evidence type="ECO:0000313" key="1">
    <source>
        <dbReference type="EMBL" id="MCC2147817.1"/>
    </source>
</evidence>
<dbReference type="Proteomes" id="UP001299235">
    <property type="component" value="Unassembled WGS sequence"/>
</dbReference>
<dbReference type="EMBL" id="JAJEQE010000002">
    <property type="protein sequence ID" value="MCC2147817.1"/>
    <property type="molecule type" value="Genomic_DNA"/>
</dbReference>
<protein>
    <submittedName>
        <fullName evidence="1">Leucine-rich repeat domain-containing protein</fullName>
    </submittedName>
</protein>
<evidence type="ECO:0000313" key="2">
    <source>
        <dbReference type="Proteomes" id="UP001299235"/>
    </source>
</evidence>
<dbReference type="RefSeq" id="WP_248834538.1">
    <property type="nucleotide sequence ID" value="NZ_JAJEQE010000002.1"/>
</dbReference>
<organism evidence="1 2">
    <name type="scientific">Hominisplanchenecus faecis</name>
    <dbReference type="NCBI Taxonomy" id="2885351"/>
    <lineage>
        <taxon>Bacteria</taxon>
        <taxon>Bacillati</taxon>
        <taxon>Bacillota</taxon>
        <taxon>Clostridia</taxon>
        <taxon>Lachnospirales</taxon>
        <taxon>Lachnospiraceae</taxon>
        <taxon>Hominisplanchenecus</taxon>
    </lineage>
</organism>
<dbReference type="InterPro" id="IPR032675">
    <property type="entry name" value="LRR_dom_sf"/>
</dbReference>
<dbReference type="Pfam" id="PF13306">
    <property type="entry name" value="LRR_5"/>
    <property type="match status" value="1"/>
</dbReference>
<keyword evidence="2" id="KW-1185">Reference proteome</keyword>
<gene>
    <name evidence="1" type="ORF">LKD42_00890</name>
</gene>
<proteinExistence type="predicted"/>
<accession>A0ABS8ERX8</accession>
<comment type="caution">
    <text evidence="1">The sequence shown here is derived from an EMBL/GenBank/DDBJ whole genome shotgun (WGS) entry which is preliminary data.</text>
</comment>
<sequence>MRKIKEKHMDITWKRKWIFWLLLAVMLLFLPGKTFAAEKESREAEDSYIYHTAFDAKASLKIRHMKDYGVLDYEETVTVEDSCDYLDGDENLDEIQAKITAYDEKVQKVCEGMQVVSGTDTRGIDGDTINIEYEDTEENGQTVTTRHFYQTYKIRTDWVLEKMEISDVNIVNSTLSCYAGDDPKATAQKGDSDASKYEIAYERWEKLETNAQGYLEPVAFWYSDESQYIAATPKFTTFESGAMYMYSVFLKTVDGNEFSKDLSLTLNGKQIDSRTIIVGNNGTTCFADALYSARSEEKVTPKPIEVIEVNGVDFSFKAGDAPRFTGSVSEDALYCIDHERWNNLKEGWTSSDYWNGKYGDFDGSWGMPLTKFKALETYYYGICLSLSARGYREGYYFDKNITKLKINGRLIPIPDPENSFDETGEMVWFSGIKSIVIPPQGSTANGSTTNPSDTSQTFPKIGTWVKTKNALYKVTKADATGCTVTLVKPHRKTNSTFTVPATIKSEDGKITFRVTEISKNAFKNHVKLKKVTIGKNVSKIGANAFSGCKKLKNIKITSTQLTKKSIGKNVFKGIDKKAVIKVPKKKLKAYKNILKGKGQAKSVKIKK</sequence>
<name>A0ABS8ERX8_9FIRM</name>
<dbReference type="InterPro" id="IPR026906">
    <property type="entry name" value="LRR_5"/>
</dbReference>
<dbReference type="Gene3D" id="3.80.10.10">
    <property type="entry name" value="Ribonuclease Inhibitor"/>
    <property type="match status" value="1"/>
</dbReference>
<dbReference type="SUPFAM" id="SSF52058">
    <property type="entry name" value="L domain-like"/>
    <property type="match status" value="1"/>
</dbReference>
<reference evidence="1 2" key="1">
    <citation type="submission" date="2021-10" db="EMBL/GenBank/DDBJ databases">
        <title>Anaerobic single-cell dispensing facilitates the cultivation of human gut bacteria.</title>
        <authorList>
            <person name="Afrizal A."/>
        </authorList>
    </citation>
    <scope>NUCLEOTIDE SEQUENCE [LARGE SCALE GENOMIC DNA]</scope>
    <source>
        <strain evidence="1 2">CLA-AA-H246</strain>
    </source>
</reference>